<dbReference type="SUPFAM" id="SSF103417">
    <property type="entry name" value="Major capsid protein VP5"/>
    <property type="match status" value="1"/>
</dbReference>
<keyword evidence="6" id="KW-1185">Reference proteome</keyword>
<dbReference type="InterPro" id="IPR000912">
    <property type="entry name" value="Herpes_MCP"/>
</dbReference>
<evidence type="ECO:0000256" key="3">
    <source>
        <dbReference type="ARBA" id="ARBA00022680"/>
    </source>
</evidence>
<keyword evidence="1" id="KW-0167">Capsid protein</keyword>
<evidence type="ECO:0000256" key="4">
    <source>
        <dbReference type="ARBA" id="ARBA00022844"/>
    </source>
</evidence>
<keyword evidence="2" id="KW-1048">Host nucleus</keyword>
<name>I3VQ79_9BETA</name>
<dbReference type="GO" id="GO:0005198">
    <property type="term" value="F:structural molecule activity"/>
    <property type="evidence" value="ECO:0007669"/>
    <property type="project" value="InterPro"/>
</dbReference>
<dbReference type="Proteomes" id="UP000103899">
    <property type="component" value="Segment"/>
</dbReference>
<dbReference type="PRINTS" id="PR00235">
    <property type="entry name" value="HSVCAPSIDMCP"/>
</dbReference>
<keyword evidence="3" id="KW-1147">T=16 icosahedral capsid protein</keyword>
<keyword evidence="4" id="KW-0946">Virion</keyword>
<evidence type="ECO:0000313" key="6">
    <source>
        <dbReference type="Proteomes" id="UP000103899"/>
    </source>
</evidence>
<proteinExistence type="inferred from homology"/>
<evidence type="ECO:0000313" key="5">
    <source>
        <dbReference type="EMBL" id="AFK83923.1"/>
    </source>
</evidence>
<reference evidence="5 6" key="1">
    <citation type="journal article" date="2012" name="J. Virol.">
        <title>A Novel Bat Herpesvirus Encodes Homologues of Major Histocompatibility Complex Classes I and II, C-Type Lectin, and a Unique Family of Immune-Related Genes.</title>
        <authorList>
            <person name="Zhang H."/>
            <person name="Todd S."/>
            <person name="Tachedjian M."/>
            <person name="Barr J.A."/>
            <person name="Luo M."/>
            <person name="Yu M."/>
            <person name="Marsh G.A."/>
            <person name="Crameri G."/>
            <person name="Wang L.F."/>
        </authorList>
    </citation>
    <scope>NUCLEOTIDE SEQUENCE [LARGE SCALE GENOMIC DNA]</scope>
    <source>
        <strain evidence="5">B7D8</strain>
    </source>
</reference>
<dbReference type="GO" id="GO:0039622">
    <property type="term" value="C:T=16 icosahedral viral capsid"/>
    <property type="evidence" value="ECO:0007669"/>
    <property type="project" value="UniProtKB-KW"/>
</dbReference>
<dbReference type="Pfam" id="PF03122">
    <property type="entry name" value="Herpes_MCP"/>
    <property type="match status" value="1"/>
</dbReference>
<dbReference type="InterPro" id="IPR023233">
    <property type="entry name" value="Herpes_MCP_upper_sf"/>
</dbReference>
<protein>
    <submittedName>
        <fullName evidence="5">B86</fullName>
    </submittedName>
</protein>
<dbReference type="HAMAP" id="MF_04016">
    <property type="entry name" value="HSV_MCP"/>
    <property type="match status" value="1"/>
</dbReference>
<sequence>MEMENWTARELLTKIEVPLDVLMHIKTTVAEEMFDNFRMYYGDDPERYNLSFEVIFGTYCNRMEWVQFLSTALATAAHAVRFDDLNKMTTGKMFFYIQVPRVATGTGIPPSRQTTIMVTKYSEKTPIAIPFELSAACLTHLKETFEETLLDKLLNIDALNTVLRAVKNTADAMERGLVHSFLLTLLRKAPPYFIVRTLLENATISRQAINRVQRANITQGFKSKMTNTIFLLNRTKDRVNIQKFLLRMVESVTESILDNPETYVTSNGTRLSGVMVGTINIVQTILSLLSASVTKESVRAPASYGQFVMSKENAVTAIAHHSIMADFGAQADKIAAGTQSNTNDSKFFNKASSFAQVPMDVLKLGERSVALEHLRRVYKNTDTRDPLEKQIELTFFFPIGLFISADRGYTTVENKIRLTDTSQNNLPTCAYFYNKDKVLQRMDYSDALRTVCHPIFNDCNNSLHIFEQRGPPEDTEKYRQLCRCEFEREPMRGAVRRIAAFYRRRRDIPRTTNEVKQDFCLPGEFFKPGNPTLYTELHPCFDFTHCTVNNEVVALCTPRIMVGNMPEALAPPDFQEARARQALEHIKLRPPPETDDTLKLMHQTLTDPQYPEVLYLIDIMIHGNRDAFDLAKDLVARCIFNNFRQRGTLAFLHSYDMVAFIAGRLGDGAIPPALHAHYRSVVTIVRFIHKFSCLTGLNGRLVDEPLLAYVNALHDARLLPPFLNNLPREDTNLRIIANREPLTNAQFEQRLHGVSDVARMAAIDEAEPLFIENERLSDEDVILRKIYYFCLVPAMCNNRACGMGINLHDLYLKVFYKPPFVVQEETSYAAPDDVDPLLVSLLEEVATADRVTATDAAKELFLLLQYMGEHPQMLDVRTELDAAQRHAPPGFQASQFILYNGCCITNPPKLLAPYCWAIPFHRFYSDPLACAGLEEDVQNFLAELPHYNRNDGGFPLPTAFAHEYHHWYRTPFSRYSANCPNTMLSVLTLAVMHHKLSPVSTALHSRLGLHPGFALTAVRTDVFDSETLIYSGKSCNAVILNNPIVTKEERDLNTIYHVTQNINNVDMGFGYSSTTCTALLKRVRSDMGCKTQDLFRVFPMHVYRNDDLDTWIRQFVGTEKIQYLDADAISMLTYGSMSEKNGPALLHGQRSTCELIATPVTADINYFKIPNTPRGRSSCMLGVDPYDIDAAQRALYNHTEPDAQTFLATNNPWASQKGSLGDILYNIQNRDRLGYNSQFYSPCAQFFNTDDIINANKTLFRTIDEYMIRSTDCIRGETDVQYICVEGTDDLVERPCKFLQEALPIQMSTTQALLESQAKGLASNINETHYGNYMIGETIPFQGSILFNA</sequence>
<organism evidence="5 6">
    <name type="scientific">miniopterid betaherpesvirus 1</name>
    <dbReference type="NCBI Taxonomy" id="3070189"/>
    <lineage>
        <taxon>Viruses</taxon>
        <taxon>Duplodnaviria</taxon>
        <taxon>Heunggongvirae</taxon>
        <taxon>Peploviricota</taxon>
        <taxon>Herviviricetes</taxon>
        <taxon>Herpesvirales</taxon>
        <taxon>Orthoherpesviridae</taxon>
        <taxon>Betaherpesvirinae</taxon>
        <taxon>Quwivirus</taxon>
        <taxon>Quwivirus miniopteridbeta1</taxon>
    </lineage>
</organism>
<evidence type="ECO:0000256" key="2">
    <source>
        <dbReference type="ARBA" id="ARBA00022562"/>
    </source>
</evidence>
<evidence type="ECO:0000256" key="1">
    <source>
        <dbReference type="ARBA" id="ARBA00022561"/>
    </source>
</evidence>
<accession>I3VQ79</accession>
<dbReference type="EMBL" id="JQ805139">
    <property type="protein sequence ID" value="AFK83923.1"/>
    <property type="molecule type" value="Genomic_DNA"/>
</dbReference>